<dbReference type="InterPro" id="IPR040194">
    <property type="entry name" value="Cwf19-like"/>
</dbReference>
<protein>
    <submittedName>
        <fullName evidence="5">Uncharacterized protein</fullName>
    </submittedName>
</protein>
<feature type="compositionally biased region" description="Basic and acidic residues" evidence="2">
    <location>
        <begin position="10"/>
        <end position="34"/>
    </location>
</feature>
<dbReference type="Pfam" id="PF04677">
    <property type="entry name" value="CwfJ_C_1"/>
    <property type="match status" value="1"/>
</dbReference>
<dbReference type="InterPro" id="IPR006768">
    <property type="entry name" value="Cwf19-like_C_dom-1"/>
</dbReference>
<proteinExistence type="inferred from homology"/>
<dbReference type="AlphaFoldDB" id="A0A9W7DTA2"/>
<evidence type="ECO:0000313" key="6">
    <source>
        <dbReference type="Proteomes" id="UP001165082"/>
    </source>
</evidence>
<dbReference type="PANTHER" id="PTHR12072">
    <property type="entry name" value="CWF19, CELL CYCLE CONTROL PROTEIN"/>
    <property type="match status" value="1"/>
</dbReference>
<feature type="region of interest" description="Disordered" evidence="2">
    <location>
        <begin position="1"/>
        <end position="61"/>
    </location>
</feature>
<dbReference type="GO" id="GO:0071014">
    <property type="term" value="C:post-mRNA release spliceosomal complex"/>
    <property type="evidence" value="ECO:0007669"/>
    <property type="project" value="TreeGrafter"/>
</dbReference>
<evidence type="ECO:0000259" key="4">
    <source>
        <dbReference type="Pfam" id="PF04677"/>
    </source>
</evidence>
<evidence type="ECO:0000259" key="3">
    <source>
        <dbReference type="Pfam" id="PF04676"/>
    </source>
</evidence>
<organism evidence="5 6">
    <name type="scientific">Triparma retinervis</name>
    <dbReference type="NCBI Taxonomy" id="2557542"/>
    <lineage>
        <taxon>Eukaryota</taxon>
        <taxon>Sar</taxon>
        <taxon>Stramenopiles</taxon>
        <taxon>Ochrophyta</taxon>
        <taxon>Bolidophyceae</taxon>
        <taxon>Parmales</taxon>
        <taxon>Triparmaceae</taxon>
        <taxon>Triparma</taxon>
    </lineage>
</organism>
<feature type="compositionally biased region" description="Basic and acidic residues" evidence="2">
    <location>
        <begin position="103"/>
        <end position="117"/>
    </location>
</feature>
<feature type="domain" description="Cwf19-like C-terminal" evidence="4">
    <location>
        <begin position="207"/>
        <end position="272"/>
    </location>
</feature>
<dbReference type="InterPro" id="IPR006767">
    <property type="entry name" value="Cwf19-like_C_dom-2"/>
</dbReference>
<gene>
    <name evidence="5" type="ORF">TrRE_jg13466</name>
</gene>
<feature type="region of interest" description="Disordered" evidence="2">
    <location>
        <begin position="92"/>
        <end position="117"/>
    </location>
</feature>
<evidence type="ECO:0000256" key="1">
    <source>
        <dbReference type="ARBA" id="ARBA00006795"/>
    </source>
</evidence>
<evidence type="ECO:0000313" key="5">
    <source>
        <dbReference type="EMBL" id="GMH49948.1"/>
    </source>
</evidence>
<keyword evidence="6" id="KW-1185">Reference proteome</keyword>
<dbReference type="PANTHER" id="PTHR12072:SF5">
    <property type="entry name" value="CWF19-LIKE PROTEIN 2"/>
    <property type="match status" value="1"/>
</dbReference>
<dbReference type="Proteomes" id="UP001165082">
    <property type="component" value="Unassembled WGS sequence"/>
</dbReference>
<dbReference type="EMBL" id="BRXZ01001929">
    <property type="protein sequence ID" value="GMH49948.1"/>
    <property type="molecule type" value="Genomic_DNA"/>
</dbReference>
<reference evidence="5" key="1">
    <citation type="submission" date="2022-07" db="EMBL/GenBank/DDBJ databases">
        <title>Genome analysis of Parmales, a sister group of diatoms, reveals the evolutionary specialization of diatoms from phago-mixotrophs to photoautotrophs.</title>
        <authorList>
            <person name="Ban H."/>
            <person name="Sato S."/>
            <person name="Yoshikawa S."/>
            <person name="Kazumasa Y."/>
            <person name="Nakamura Y."/>
            <person name="Ichinomiya M."/>
            <person name="Saitoh K."/>
            <person name="Sato N."/>
            <person name="Blanc-Mathieu R."/>
            <person name="Endo H."/>
            <person name="Kuwata A."/>
            <person name="Ogata H."/>
        </authorList>
    </citation>
    <scope>NUCLEOTIDE SEQUENCE</scope>
</reference>
<dbReference type="Pfam" id="PF04676">
    <property type="entry name" value="CwfJ_C_2"/>
    <property type="match status" value="1"/>
</dbReference>
<sequence length="410" mass="45784">MLGGLKFGKKKVDGDKKRKAQSDGRDDLAVKSKYEGSGTFKLPKGGLYDPKAPKEGRNSDNLAALRALKGGAPALAPSAPSAKEPEFVLNLPQRPDITTADTRASDKRRGALKKTDHQQQFSKFATSDKSLQDLIDEEKSALSMDEIYARNINRVGNRYKGGEFGSKKGEGNGFDEEDQVDMTIFTDKKDRVTAVEGWEREKQKQITEQKKLKAVESRCWWWINSSNFNKRLLLSLGEHTCLVKTPENLSVVRGSCFIVPIQHKASFVEADGEGSGLYQTKIECIPVKKGTDFPLSFNMGIREMIGDEATHGKVIKIKGKKGGVRFAVPRGFSYFAVDWREGGADDGYAMMIEDERAFNKDFATDTIAGVMGVERVKFNRQKGSAEEDRMGVLEFLEYWKDFDWTDELDA</sequence>
<feature type="domain" description="Cwf19-like protein C-terminal" evidence="3">
    <location>
        <begin position="310"/>
        <end position="405"/>
    </location>
</feature>
<comment type="similarity">
    <text evidence="1">Belongs to the CWF19 family.</text>
</comment>
<accession>A0A9W7DTA2</accession>
<dbReference type="OrthoDB" id="2113965at2759"/>
<dbReference type="GO" id="GO:0000398">
    <property type="term" value="P:mRNA splicing, via spliceosome"/>
    <property type="evidence" value="ECO:0007669"/>
    <property type="project" value="TreeGrafter"/>
</dbReference>
<comment type="caution">
    <text evidence="5">The sequence shown here is derived from an EMBL/GenBank/DDBJ whole genome shotgun (WGS) entry which is preliminary data.</text>
</comment>
<evidence type="ECO:0000256" key="2">
    <source>
        <dbReference type="SAM" id="MobiDB-lite"/>
    </source>
</evidence>
<name>A0A9W7DTA2_9STRA</name>